<accession>A0ABS9UVB6</accession>
<name>A0ABS9UVB6_9BACT</name>
<dbReference type="EMBL" id="JAKZGP010000001">
    <property type="protein sequence ID" value="MCH7407983.1"/>
    <property type="molecule type" value="Genomic_DNA"/>
</dbReference>
<evidence type="ECO:0000313" key="2">
    <source>
        <dbReference type="Proteomes" id="UP001165489"/>
    </source>
</evidence>
<dbReference type="Pfam" id="PF11009">
    <property type="entry name" value="BrxC"/>
    <property type="match status" value="1"/>
</dbReference>
<dbReference type="NCBIfam" id="TIGR04019">
    <property type="entry name" value="B_thiol_YtxJ"/>
    <property type="match status" value="1"/>
</dbReference>
<keyword evidence="2" id="KW-1185">Reference proteome</keyword>
<organism evidence="1 2">
    <name type="scientific">Belliella filtrata</name>
    <dbReference type="NCBI Taxonomy" id="2923435"/>
    <lineage>
        <taxon>Bacteria</taxon>
        <taxon>Pseudomonadati</taxon>
        <taxon>Bacteroidota</taxon>
        <taxon>Cytophagia</taxon>
        <taxon>Cytophagales</taxon>
        <taxon>Cyclobacteriaceae</taxon>
        <taxon>Belliella</taxon>
    </lineage>
</organism>
<dbReference type="RefSeq" id="WP_241345919.1">
    <property type="nucleotide sequence ID" value="NZ_JAKZGP010000001.1"/>
</dbReference>
<sequence length="111" mass="12682">MNWKVLNNPAQIEEIISESESTPVMIFKHSTRCSISSMALDRFKRNWKDEDAKKVTPYYLDLIANRDISNAIASQFAIQHESPQVILIKSGKAFFDQSHMGISYSAIMEKV</sequence>
<protein>
    <submittedName>
        <fullName evidence="1">Bacillithiol system redox-active protein YtxJ</fullName>
    </submittedName>
</protein>
<dbReference type="Proteomes" id="UP001165489">
    <property type="component" value="Unassembled WGS sequence"/>
</dbReference>
<proteinExistence type="predicted"/>
<gene>
    <name evidence="1" type="primary">ytxJ</name>
    <name evidence="1" type="ORF">MM239_01135</name>
</gene>
<dbReference type="Gene3D" id="3.40.30.10">
    <property type="entry name" value="Glutaredoxin"/>
    <property type="match status" value="1"/>
</dbReference>
<comment type="caution">
    <text evidence="1">The sequence shown here is derived from an EMBL/GenBank/DDBJ whole genome shotgun (WGS) entry which is preliminary data.</text>
</comment>
<reference evidence="1" key="1">
    <citation type="submission" date="2022-03" db="EMBL/GenBank/DDBJ databases">
        <title>De novo assembled genomes of Belliella spp. (Cyclobacteriaceae) strains.</title>
        <authorList>
            <person name="Szabo A."/>
            <person name="Korponai K."/>
            <person name="Felfoldi T."/>
        </authorList>
    </citation>
    <scope>NUCLEOTIDE SEQUENCE</scope>
    <source>
        <strain evidence="1">DSM 111904</strain>
    </source>
</reference>
<evidence type="ECO:0000313" key="1">
    <source>
        <dbReference type="EMBL" id="MCH7407983.1"/>
    </source>
</evidence>
<dbReference type="InterPro" id="IPR022551">
    <property type="entry name" value="BrxC"/>
</dbReference>